<sequence length="22" mass="2609">MQWADLFRVKDCWPLRSGHCCG</sequence>
<proteinExistence type="predicted"/>
<dbReference type="AlphaFoldDB" id="A0A0S4TUV2"/>
<evidence type="ECO:0000313" key="1">
    <source>
        <dbReference type="EMBL" id="CUV13750.1"/>
    </source>
</evidence>
<dbReference type="EMBL" id="LN899819">
    <property type="protein sequence ID" value="CUV13750.1"/>
    <property type="molecule type" value="Genomic_DNA"/>
</dbReference>
<name>A0A0S4TUV2_RALSL</name>
<organism evidence="1">
    <name type="scientific">Ralstonia solanacearum</name>
    <name type="common">Pseudomonas solanacearum</name>
    <dbReference type="NCBI Taxonomy" id="305"/>
    <lineage>
        <taxon>Bacteria</taxon>
        <taxon>Pseudomonadati</taxon>
        <taxon>Pseudomonadota</taxon>
        <taxon>Betaproteobacteria</taxon>
        <taxon>Burkholderiales</taxon>
        <taxon>Burkholderiaceae</taxon>
        <taxon>Ralstonia</taxon>
        <taxon>Ralstonia solanacearum species complex</taxon>
    </lineage>
</organism>
<gene>
    <name evidence="1" type="ORF">RUN39_v1_620006</name>
</gene>
<reference evidence="1" key="1">
    <citation type="submission" date="2015-10" db="EMBL/GenBank/DDBJ databases">
        <authorList>
            <person name="Gilbert D.G."/>
        </authorList>
    </citation>
    <scope>NUCLEOTIDE SEQUENCE</scope>
    <source>
        <strain evidence="1">Phyl III-seqv23</strain>
    </source>
</reference>
<protein>
    <submittedName>
        <fullName evidence="1">Uncharacterized protein</fullName>
    </submittedName>
</protein>
<accession>A0A0S4TUV2</accession>